<evidence type="ECO:0000313" key="1">
    <source>
        <dbReference type="EMBL" id="SEK38015.1"/>
    </source>
</evidence>
<dbReference type="EMBL" id="FOAS01000002">
    <property type="protein sequence ID" value="SEK38015.1"/>
    <property type="molecule type" value="Genomic_DNA"/>
</dbReference>
<dbReference type="PROSITE" id="PS51257">
    <property type="entry name" value="PROKAR_LIPOPROTEIN"/>
    <property type="match status" value="1"/>
</dbReference>
<dbReference type="RefSeq" id="WP_071872056.1">
    <property type="nucleotide sequence ID" value="NZ_FOAS01000002.1"/>
</dbReference>
<evidence type="ECO:0000313" key="2">
    <source>
        <dbReference type="Proteomes" id="UP000185766"/>
    </source>
</evidence>
<evidence type="ECO:0008006" key="3">
    <source>
        <dbReference type="Google" id="ProtNLM"/>
    </source>
</evidence>
<sequence>MKPWRLLVLGVALVLQGCLVSFKEPLPQAERAPVHLLGVWTRVDEWGDKLFLDLRRVGNNQYRALAYVNSPKNTQTREQYSFIVNHRGSRWYLSAGLPKSLGGNYVLAGFELNKHDELVIYNLDVDRLLQELEMGTLSGELVETPHGDGALISEDWDKVFSYLDDPANADIFIEVARYERVTQADQE</sequence>
<dbReference type="Proteomes" id="UP000185766">
    <property type="component" value="Unassembled WGS sequence"/>
</dbReference>
<protein>
    <recommendedName>
        <fullName evidence="3">Lipoprotein</fullName>
    </recommendedName>
</protein>
<dbReference type="STRING" id="1429083.GCA_001885685_02850"/>
<accession>A0A1H7GQ68</accession>
<dbReference type="AlphaFoldDB" id="A0A1H7GQ68"/>
<dbReference type="OrthoDB" id="6990457at2"/>
<organism evidence="1 2">
    <name type="scientific">Atopomonas hussainii</name>
    <dbReference type="NCBI Taxonomy" id="1429083"/>
    <lineage>
        <taxon>Bacteria</taxon>
        <taxon>Pseudomonadati</taxon>
        <taxon>Pseudomonadota</taxon>
        <taxon>Gammaproteobacteria</taxon>
        <taxon>Pseudomonadales</taxon>
        <taxon>Pseudomonadaceae</taxon>
        <taxon>Atopomonas</taxon>
    </lineage>
</organism>
<name>A0A1H7GQ68_9GAMM</name>
<gene>
    <name evidence="1" type="ORF">SAMN05216214_10293</name>
</gene>
<reference evidence="1 2" key="1">
    <citation type="submission" date="2016-10" db="EMBL/GenBank/DDBJ databases">
        <authorList>
            <person name="de Groot N.N."/>
        </authorList>
    </citation>
    <scope>NUCLEOTIDE SEQUENCE [LARGE SCALE GENOMIC DNA]</scope>
    <source>
        <strain evidence="1 2">JCM 19513</strain>
    </source>
</reference>
<keyword evidence="2" id="KW-1185">Reference proteome</keyword>
<proteinExistence type="predicted"/>